<name>A0ABP6XI83_9FLAO</name>
<gene>
    <name evidence="1" type="ORF">GCM10022395_15090</name>
</gene>
<keyword evidence="2" id="KW-1185">Reference proteome</keyword>
<accession>A0ABP6XI83</accession>
<evidence type="ECO:0000313" key="1">
    <source>
        <dbReference type="EMBL" id="GAA3565667.1"/>
    </source>
</evidence>
<evidence type="ECO:0000313" key="2">
    <source>
        <dbReference type="Proteomes" id="UP001500954"/>
    </source>
</evidence>
<dbReference type="Proteomes" id="UP001500954">
    <property type="component" value="Unassembled WGS sequence"/>
</dbReference>
<comment type="caution">
    <text evidence="1">The sequence shown here is derived from an EMBL/GenBank/DDBJ whole genome shotgun (WGS) entry which is preliminary data.</text>
</comment>
<protein>
    <submittedName>
        <fullName evidence="1">Uncharacterized protein</fullName>
    </submittedName>
</protein>
<dbReference type="EMBL" id="BAABCY010000036">
    <property type="protein sequence ID" value="GAA3565667.1"/>
    <property type="molecule type" value="Genomic_DNA"/>
</dbReference>
<reference evidence="2" key="1">
    <citation type="journal article" date="2019" name="Int. J. Syst. Evol. Microbiol.">
        <title>The Global Catalogue of Microorganisms (GCM) 10K type strain sequencing project: providing services to taxonomists for standard genome sequencing and annotation.</title>
        <authorList>
            <consortium name="The Broad Institute Genomics Platform"/>
            <consortium name="The Broad Institute Genome Sequencing Center for Infectious Disease"/>
            <person name="Wu L."/>
            <person name="Ma J."/>
        </authorList>
    </citation>
    <scope>NUCLEOTIDE SEQUENCE [LARGE SCALE GENOMIC DNA]</scope>
    <source>
        <strain evidence="2">JCM 17111</strain>
    </source>
</reference>
<organism evidence="1 2">
    <name type="scientific">Snuella lapsa</name>
    <dbReference type="NCBI Taxonomy" id="870481"/>
    <lineage>
        <taxon>Bacteria</taxon>
        <taxon>Pseudomonadati</taxon>
        <taxon>Bacteroidota</taxon>
        <taxon>Flavobacteriia</taxon>
        <taxon>Flavobacteriales</taxon>
        <taxon>Flavobacteriaceae</taxon>
        <taxon>Snuella</taxon>
    </lineage>
</organism>
<proteinExistence type="predicted"/>
<sequence length="135" mass="15385">MVFGEVYYEPWLSGVKSGGKGGNLYIPVLSNPKDITLDSAFFRGEQVKLEFVDKSLFIGRFKTSLNQKQDIIMSNEPYAEYGNTAPVRPKKKPFELQDNACIVSYNDGNKTLYFKIEGIIEKNVQIYRGSRTKKQ</sequence>